<reference evidence="2" key="1">
    <citation type="submission" date="2019-11" db="EMBL/GenBank/DDBJ databases">
        <title>Genome sequence of Heliorestis convoluta strain HH, an alkaliphilic and minimalistic phototrophic bacterium from a soda lake in Egypt.</title>
        <authorList>
            <person name="Dewey E.D."/>
            <person name="Stokes L.M."/>
            <person name="Burchell B.M."/>
            <person name="Shaffer K.N."/>
            <person name="Huntington A.M."/>
            <person name="Baker J.M."/>
            <person name="Nadendla S."/>
            <person name="Giglio M.G."/>
            <person name="Touchman J.W."/>
            <person name="Blankenship R.E."/>
            <person name="Madigan M.T."/>
            <person name="Sattley W.M."/>
        </authorList>
    </citation>
    <scope>NUCLEOTIDE SEQUENCE [LARGE SCALE GENOMIC DNA]</scope>
    <source>
        <strain evidence="2">HH</strain>
    </source>
</reference>
<gene>
    <name evidence="1" type="ORF">FTV88_2532</name>
</gene>
<keyword evidence="2" id="KW-1185">Reference proteome</keyword>
<dbReference type="AlphaFoldDB" id="A0A5Q2N807"/>
<sequence>MPFYKKGQSGFFFYINTDRFQPLSYETLCWVIKFCYNKERVLFCQPW</sequence>
<organism evidence="1 2">
    <name type="scientific">Heliorestis convoluta</name>
    <dbReference type="NCBI Taxonomy" id="356322"/>
    <lineage>
        <taxon>Bacteria</taxon>
        <taxon>Bacillati</taxon>
        <taxon>Bacillota</taxon>
        <taxon>Clostridia</taxon>
        <taxon>Eubacteriales</taxon>
        <taxon>Heliobacteriaceae</taxon>
        <taxon>Heliorestis</taxon>
    </lineage>
</organism>
<protein>
    <submittedName>
        <fullName evidence="1">Uncharacterized protein</fullName>
    </submittedName>
</protein>
<dbReference type="Proteomes" id="UP000366051">
    <property type="component" value="Chromosome"/>
</dbReference>
<proteinExistence type="predicted"/>
<name>A0A5Q2N807_9FIRM</name>
<evidence type="ECO:0000313" key="1">
    <source>
        <dbReference type="EMBL" id="QGG48625.1"/>
    </source>
</evidence>
<dbReference type="KEGG" id="hcv:FTV88_2532"/>
<accession>A0A5Q2N807</accession>
<evidence type="ECO:0000313" key="2">
    <source>
        <dbReference type="Proteomes" id="UP000366051"/>
    </source>
</evidence>
<dbReference type="EMBL" id="CP045875">
    <property type="protein sequence ID" value="QGG48625.1"/>
    <property type="molecule type" value="Genomic_DNA"/>
</dbReference>